<feature type="region of interest" description="Disordered" evidence="1">
    <location>
        <begin position="55"/>
        <end position="76"/>
    </location>
</feature>
<name>S8DTK8_9LAMI</name>
<dbReference type="EMBL" id="AUSU01003656">
    <property type="protein sequence ID" value="EPS66483.1"/>
    <property type="molecule type" value="Genomic_DNA"/>
</dbReference>
<evidence type="ECO:0000256" key="1">
    <source>
        <dbReference type="SAM" id="MobiDB-lite"/>
    </source>
</evidence>
<feature type="compositionally biased region" description="Basic and acidic residues" evidence="1">
    <location>
        <begin position="67"/>
        <end position="76"/>
    </location>
</feature>
<dbReference type="Proteomes" id="UP000015453">
    <property type="component" value="Unassembled WGS sequence"/>
</dbReference>
<accession>S8DTK8</accession>
<comment type="caution">
    <text evidence="2">The sequence shown here is derived from an EMBL/GenBank/DDBJ whole genome shotgun (WGS) entry which is preliminary data.</text>
</comment>
<keyword evidence="3" id="KW-1185">Reference proteome</keyword>
<evidence type="ECO:0000313" key="2">
    <source>
        <dbReference type="EMBL" id="EPS66483.1"/>
    </source>
</evidence>
<sequence>MPGALGHSIGLTLVLRDLIVNKRNDVRANRRPHHIGKRNRFHYCIGGLFGSLGNAHERPNSSGGGRGHRELEGKSR</sequence>
<dbReference type="AlphaFoldDB" id="S8DTK8"/>
<proteinExistence type="predicted"/>
<gene>
    <name evidence="2" type="ORF">M569_08297</name>
</gene>
<organism evidence="2 3">
    <name type="scientific">Genlisea aurea</name>
    <dbReference type="NCBI Taxonomy" id="192259"/>
    <lineage>
        <taxon>Eukaryota</taxon>
        <taxon>Viridiplantae</taxon>
        <taxon>Streptophyta</taxon>
        <taxon>Embryophyta</taxon>
        <taxon>Tracheophyta</taxon>
        <taxon>Spermatophyta</taxon>
        <taxon>Magnoliopsida</taxon>
        <taxon>eudicotyledons</taxon>
        <taxon>Gunneridae</taxon>
        <taxon>Pentapetalae</taxon>
        <taxon>asterids</taxon>
        <taxon>lamiids</taxon>
        <taxon>Lamiales</taxon>
        <taxon>Lentibulariaceae</taxon>
        <taxon>Genlisea</taxon>
    </lineage>
</organism>
<evidence type="ECO:0000313" key="3">
    <source>
        <dbReference type="Proteomes" id="UP000015453"/>
    </source>
</evidence>
<reference evidence="2 3" key="1">
    <citation type="journal article" date="2013" name="BMC Genomics">
        <title>The miniature genome of a carnivorous plant Genlisea aurea contains a low number of genes and short non-coding sequences.</title>
        <authorList>
            <person name="Leushkin E.V."/>
            <person name="Sutormin R.A."/>
            <person name="Nabieva E.R."/>
            <person name="Penin A.A."/>
            <person name="Kondrashov A.S."/>
            <person name="Logacheva M.D."/>
        </authorList>
    </citation>
    <scope>NUCLEOTIDE SEQUENCE [LARGE SCALE GENOMIC DNA]</scope>
</reference>
<protein>
    <submittedName>
        <fullName evidence="2">Uncharacterized protein</fullName>
    </submittedName>
</protein>